<evidence type="ECO:0000259" key="17">
    <source>
        <dbReference type="PROSITE" id="PS50045"/>
    </source>
</evidence>
<evidence type="ECO:0000256" key="1">
    <source>
        <dbReference type="ARBA" id="ARBA00004496"/>
    </source>
</evidence>
<keyword evidence="5 16" id="KW-0597">Phosphoprotein</keyword>
<dbReference type="GO" id="GO:0005524">
    <property type="term" value="F:ATP binding"/>
    <property type="evidence" value="ECO:0007669"/>
    <property type="project" value="UniProtKB-KW"/>
</dbReference>
<dbReference type="PROSITE" id="PS50045">
    <property type="entry name" value="SIGMA54_INTERACT_4"/>
    <property type="match status" value="1"/>
</dbReference>
<keyword evidence="7" id="KW-0067">ATP-binding</keyword>
<dbReference type="PROSITE" id="PS50110">
    <property type="entry name" value="RESPONSE_REGULATORY"/>
    <property type="match status" value="1"/>
</dbReference>
<dbReference type="FunFam" id="3.40.50.300:FF:000006">
    <property type="entry name" value="DNA-binding transcriptional regulator NtrC"/>
    <property type="match status" value="1"/>
</dbReference>
<dbReference type="InterPro" id="IPR009057">
    <property type="entry name" value="Homeodomain-like_sf"/>
</dbReference>
<evidence type="ECO:0000256" key="7">
    <source>
        <dbReference type="ARBA" id="ARBA00022840"/>
    </source>
</evidence>
<evidence type="ECO:0000256" key="6">
    <source>
        <dbReference type="ARBA" id="ARBA00022741"/>
    </source>
</evidence>
<evidence type="ECO:0000256" key="12">
    <source>
        <dbReference type="ARBA" id="ARBA00023163"/>
    </source>
</evidence>
<dbReference type="EMBL" id="CP010802">
    <property type="protein sequence ID" value="ALC17111.1"/>
    <property type="molecule type" value="Genomic_DNA"/>
</dbReference>
<dbReference type="PATRIC" id="fig|1603606.3.peg.2545"/>
<dbReference type="RefSeq" id="WP_053551143.1">
    <property type="nucleotide sequence ID" value="NZ_CP010802.1"/>
</dbReference>
<dbReference type="PROSITE" id="PS00675">
    <property type="entry name" value="SIGMA54_INTERACT_1"/>
    <property type="match status" value="1"/>
</dbReference>
<keyword evidence="4" id="KW-0678">Repressor</keyword>
<dbReference type="GO" id="GO:0005737">
    <property type="term" value="C:cytoplasm"/>
    <property type="evidence" value="ECO:0007669"/>
    <property type="project" value="UniProtKB-SubCell"/>
</dbReference>
<dbReference type="InterPro" id="IPR027417">
    <property type="entry name" value="P-loop_NTPase"/>
</dbReference>
<evidence type="ECO:0000256" key="14">
    <source>
        <dbReference type="ARBA" id="ARBA00029881"/>
    </source>
</evidence>
<keyword evidence="11" id="KW-0010">Activator</keyword>
<dbReference type="PROSITE" id="PS00688">
    <property type="entry name" value="SIGMA54_INTERACT_3"/>
    <property type="match status" value="1"/>
</dbReference>
<evidence type="ECO:0000313" key="20">
    <source>
        <dbReference type="Proteomes" id="UP000057158"/>
    </source>
</evidence>
<dbReference type="InterPro" id="IPR025944">
    <property type="entry name" value="Sigma_54_int_dom_CS"/>
</dbReference>
<keyword evidence="9" id="KW-0805">Transcription regulation</keyword>
<evidence type="ECO:0000259" key="18">
    <source>
        <dbReference type="PROSITE" id="PS50110"/>
    </source>
</evidence>
<feature type="domain" description="Sigma-54 factor interaction" evidence="17">
    <location>
        <begin position="145"/>
        <end position="374"/>
    </location>
</feature>
<dbReference type="InterPro" id="IPR025662">
    <property type="entry name" value="Sigma_54_int_dom_ATP-bd_1"/>
</dbReference>
<feature type="domain" description="Response regulatory" evidence="18">
    <location>
        <begin position="8"/>
        <end position="122"/>
    </location>
</feature>
<keyword evidence="3" id="KW-0963">Cytoplasm</keyword>
<keyword evidence="20" id="KW-1185">Reference proteome</keyword>
<dbReference type="GO" id="GO:0006355">
    <property type="term" value="P:regulation of DNA-templated transcription"/>
    <property type="evidence" value="ECO:0007669"/>
    <property type="project" value="InterPro"/>
</dbReference>
<evidence type="ECO:0000256" key="5">
    <source>
        <dbReference type="ARBA" id="ARBA00022553"/>
    </source>
</evidence>
<dbReference type="Gene3D" id="3.40.50.2300">
    <property type="match status" value="1"/>
</dbReference>
<dbReference type="STRING" id="1603606.DSOUD_2350"/>
<dbReference type="Proteomes" id="UP000057158">
    <property type="component" value="Chromosome"/>
</dbReference>
<dbReference type="SUPFAM" id="SSF46689">
    <property type="entry name" value="Homeodomain-like"/>
    <property type="match status" value="1"/>
</dbReference>
<proteinExistence type="predicted"/>
<dbReference type="Pfam" id="PF25601">
    <property type="entry name" value="AAA_lid_14"/>
    <property type="match status" value="1"/>
</dbReference>
<dbReference type="Gene3D" id="3.40.50.300">
    <property type="entry name" value="P-loop containing nucleotide triphosphate hydrolases"/>
    <property type="match status" value="1"/>
</dbReference>
<dbReference type="PANTHER" id="PTHR32071">
    <property type="entry name" value="TRANSCRIPTIONAL REGULATORY PROTEIN"/>
    <property type="match status" value="1"/>
</dbReference>
<evidence type="ECO:0000256" key="9">
    <source>
        <dbReference type="ARBA" id="ARBA00023015"/>
    </source>
</evidence>
<evidence type="ECO:0000256" key="10">
    <source>
        <dbReference type="ARBA" id="ARBA00023125"/>
    </source>
</evidence>
<keyword evidence="8" id="KW-0902">Two-component regulatory system</keyword>
<accession>A0A0M5ILA5</accession>
<dbReference type="Pfam" id="PF00158">
    <property type="entry name" value="Sigma54_activat"/>
    <property type="match status" value="1"/>
</dbReference>
<dbReference type="SUPFAM" id="SSF52540">
    <property type="entry name" value="P-loop containing nucleoside triphosphate hydrolases"/>
    <property type="match status" value="1"/>
</dbReference>
<dbReference type="SUPFAM" id="SSF52172">
    <property type="entry name" value="CheY-like"/>
    <property type="match status" value="1"/>
</dbReference>
<dbReference type="InterPro" id="IPR003593">
    <property type="entry name" value="AAA+_ATPase"/>
</dbReference>
<dbReference type="InterPro" id="IPR058031">
    <property type="entry name" value="AAA_lid_NorR"/>
</dbReference>
<evidence type="ECO:0000256" key="11">
    <source>
        <dbReference type="ARBA" id="ARBA00023159"/>
    </source>
</evidence>
<keyword evidence="6" id="KW-0547">Nucleotide-binding</keyword>
<reference evidence="19 20" key="1">
    <citation type="submission" date="2015-07" db="EMBL/GenBank/DDBJ databases">
        <title>Isolation and Genomic Characterization of a Novel Halophilic Metal-Reducing Deltaproteobacterium from the Deep Subsurface.</title>
        <authorList>
            <person name="Badalamenti J.P."/>
            <person name="Summers Z.M."/>
            <person name="Gralnick J.A."/>
            <person name="Bond D.R."/>
        </authorList>
    </citation>
    <scope>NUCLEOTIDE SEQUENCE [LARGE SCALE GENOMIC DNA]</scope>
    <source>
        <strain evidence="19 20">WTL</strain>
    </source>
</reference>
<dbReference type="Gene3D" id="1.10.8.60">
    <property type="match status" value="1"/>
</dbReference>
<feature type="modified residue" description="4-aspartylphosphate" evidence="16">
    <location>
        <position position="57"/>
    </location>
</feature>
<dbReference type="GO" id="GO:0000160">
    <property type="term" value="P:phosphorelay signal transduction system"/>
    <property type="evidence" value="ECO:0007669"/>
    <property type="project" value="UniProtKB-KW"/>
</dbReference>
<name>A0A0M5ILA5_9BACT</name>
<evidence type="ECO:0000256" key="3">
    <source>
        <dbReference type="ARBA" id="ARBA00022490"/>
    </source>
</evidence>
<evidence type="ECO:0000256" key="15">
    <source>
        <dbReference type="ARBA" id="ARBA00031910"/>
    </source>
</evidence>
<dbReference type="InterPro" id="IPR001789">
    <property type="entry name" value="Sig_transdc_resp-reg_receiver"/>
</dbReference>
<dbReference type="OrthoDB" id="324626at2"/>
<dbReference type="InterPro" id="IPR011006">
    <property type="entry name" value="CheY-like_superfamily"/>
</dbReference>
<evidence type="ECO:0000256" key="16">
    <source>
        <dbReference type="PROSITE-ProRule" id="PRU00169"/>
    </source>
</evidence>
<dbReference type="PANTHER" id="PTHR32071:SF95">
    <property type="entry name" value="DNA-BINDING TRANSCRIPTIONAL REGULATOR NTRC"/>
    <property type="match status" value="1"/>
</dbReference>
<gene>
    <name evidence="19" type="ORF">DSOUD_2350</name>
</gene>
<dbReference type="CDD" id="cd00009">
    <property type="entry name" value="AAA"/>
    <property type="match status" value="1"/>
</dbReference>
<organism evidence="19 20">
    <name type="scientific">Desulfuromonas soudanensis</name>
    <dbReference type="NCBI Taxonomy" id="1603606"/>
    <lineage>
        <taxon>Bacteria</taxon>
        <taxon>Pseudomonadati</taxon>
        <taxon>Thermodesulfobacteriota</taxon>
        <taxon>Desulfuromonadia</taxon>
        <taxon>Desulfuromonadales</taxon>
        <taxon>Desulfuromonadaceae</taxon>
        <taxon>Desulfuromonas</taxon>
    </lineage>
</organism>
<evidence type="ECO:0000256" key="2">
    <source>
        <dbReference type="ARBA" id="ARBA00019059"/>
    </source>
</evidence>
<keyword evidence="10" id="KW-0238">DNA-binding</keyword>
<sequence>MNNLKQMTLLFVEDQNLLRKAMGDLLSPYCGKLLFADNGRQALEIFQREKPDLVLTDIIMPLMDGLALTEELSKLSPETPVVLLSAYSDVPNLLRGIELGVAGFVPKPFKDEKLLATLNKAALPVLQKKQLLGLESELHNSVEQLLGKGPKLRKIAGQVVRIARSNYALLIQGETGTGKSRLAMLVHDLSTRAEKPFITVQLGSIPESLVAAELFGHEKGAFTGAEKKREGLVHAAQGGTLFLDDIDAVPPSVQALLLQLVEEKNYRPLGGNRKIPADIRIIVASNKDLAAEAAAGTFRRDLFYRLATFMIEMPPLRTIPEDIPGLAAKFLLEACHEIGRPTPEISEGGLTLLQSHSWPGNIRELRNTIKHSAVMADGRVTAAILQGTLGEPSPAAGKPANDLTTCNDGCANSLPLEMADVEKWALTRALAAAEGKKMVAARLLDMNYYTFRRRLTRYGMCGEVDD</sequence>
<comment type="subcellular location">
    <subcellularLocation>
        <location evidence="1">Cytoplasm</location>
    </subcellularLocation>
</comment>
<evidence type="ECO:0000313" key="19">
    <source>
        <dbReference type="EMBL" id="ALC17111.1"/>
    </source>
</evidence>
<keyword evidence="13" id="KW-0535">Nitrogen fixation</keyword>
<dbReference type="SMART" id="SM00448">
    <property type="entry name" value="REC"/>
    <property type="match status" value="1"/>
</dbReference>
<dbReference type="InterPro" id="IPR002078">
    <property type="entry name" value="Sigma_54_int"/>
</dbReference>
<protein>
    <recommendedName>
        <fullName evidence="2">DNA-binding transcriptional regulator NtrC</fullName>
    </recommendedName>
    <alternativeName>
        <fullName evidence="14">Nitrogen regulation protein NR(I)</fullName>
    </alternativeName>
    <alternativeName>
        <fullName evidence="15">Nitrogen regulator I</fullName>
    </alternativeName>
</protein>
<dbReference type="CDD" id="cd17536">
    <property type="entry name" value="REC_YesN-like"/>
    <property type="match status" value="1"/>
</dbReference>
<evidence type="ECO:0000256" key="4">
    <source>
        <dbReference type="ARBA" id="ARBA00022491"/>
    </source>
</evidence>
<dbReference type="Pfam" id="PF00072">
    <property type="entry name" value="Response_reg"/>
    <property type="match status" value="1"/>
</dbReference>
<dbReference type="AlphaFoldDB" id="A0A0M5ILA5"/>
<dbReference type="KEGG" id="des:DSOUD_2350"/>
<dbReference type="GO" id="GO:0043565">
    <property type="term" value="F:sequence-specific DNA binding"/>
    <property type="evidence" value="ECO:0007669"/>
    <property type="project" value="InterPro"/>
</dbReference>
<dbReference type="InterPro" id="IPR002197">
    <property type="entry name" value="HTH_Fis"/>
</dbReference>
<dbReference type="Gene3D" id="1.10.10.60">
    <property type="entry name" value="Homeodomain-like"/>
    <property type="match status" value="1"/>
</dbReference>
<evidence type="ECO:0000256" key="8">
    <source>
        <dbReference type="ARBA" id="ARBA00023012"/>
    </source>
</evidence>
<evidence type="ECO:0000256" key="13">
    <source>
        <dbReference type="ARBA" id="ARBA00023231"/>
    </source>
</evidence>
<dbReference type="SMART" id="SM00382">
    <property type="entry name" value="AAA"/>
    <property type="match status" value="1"/>
</dbReference>
<keyword evidence="12" id="KW-0804">Transcription</keyword>
<dbReference type="Pfam" id="PF02954">
    <property type="entry name" value="HTH_8"/>
    <property type="match status" value="1"/>
</dbReference>